<dbReference type="OrthoDB" id="6499973at2759"/>
<dbReference type="InterPro" id="IPR011701">
    <property type="entry name" value="MFS"/>
</dbReference>
<dbReference type="Pfam" id="PF07690">
    <property type="entry name" value="MFS_1"/>
    <property type="match status" value="1"/>
</dbReference>
<reference evidence="4 5" key="1">
    <citation type="submission" date="2016-03" db="EMBL/GenBank/DDBJ databases">
        <authorList>
            <person name="Ploux O."/>
        </authorList>
    </citation>
    <scope>NUCLEOTIDE SEQUENCE [LARGE SCALE GENOMIC DNA]</scope>
    <source>
        <strain evidence="4 5">URUG2</strain>
    </source>
</reference>
<evidence type="ECO:0000256" key="2">
    <source>
        <dbReference type="ARBA" id="ARBA00006727"/>
    </source>
</evidence>
<organism evidence="4 5">
    <name type="scientific">Ramularia collo-cygni</name>
    <dbReference type="NCBI Taxonomy" id="112498"/>
    <lineage>
        <taxon>Eukaryota</taxon>
        <taxon>Fungi</taxon>
        <taxon>Dikarya</taxon>
        <taxon>Ascomycota</taxon>
        <taxon>Pezizomycotina</taxon>
        <taxon>Dothideomycetes</taxon>
        <taxon>Dothideomycetidae</taxon>
        <taxon>Mycosphaerellales</taxon>
        <taxon>Mycosphaerellaceae</taxon>
        <taxon>Ramularia</taxon>
    </lineage>
</organism>
<proteinExistence type="inferred from homology"/>
<evidence type="ECO:0000313" key="4">
    <source>
        <dbReference type="EMBL" id="CZT14492.1"/>
    </source>
</evidence>
<evidence type="ECO:0000256" key="1">
    <source>
        <dbReference type="ARBA" id="ARBA00004141"/>
    </source>
</evidence>
<feature type="transmembrane region" description="Helical" evidence="3">
    <location>
        <begin position="121"/>
        <end position="140"/>
    </location>
</feature>
<comment type="subcellular location">
    <subcellularLocation>
        <location evidence="1">Membrane</location>
        <topology evidence="1">Multi-pass membrane protein</topology>
    </subcellularLocation>
</comment>
<dbReference type="Gene3D" id="1.20.1250.20">
    <property type="entry name" value="MFS general substrate transporter like domains"/>
    <property type="match status" value="1"/>
</dbReference>
<dbReference type="GO" id="GO:0016020">
    <property type="term" value="C:membrane"/>
    <property type="evidence" value="ECO:0007669"/>
    <property type="project" value="UniProtKB-SubCell"/>
</dbReference>
<dbReference type="InterPro" id="IPR036259">
    <property type="entry name" value="MFS_trans_sf"/>
</dbReference>
<evidence type="ECO:0000313" key="5">
    <source>
        <dbReference type="Proteomes" id="UP000225277"/>
    </source>
</evidence>
<name>A0A2D3ULC6_9PEZI</name>
<dbReference type="AlphaFoldDB" id="A0A2D3ULC6"/>
<sequence>MSLLTTYFAKKRAFVVGIAALGSCTGGVVIPIVVQQLLPRIGFPWTVRVIGFVMLATNAVTIALYRTRLPPRKAGPLIEWTAFKEAPYALYCAAMFFNFWGLYFAFFYIGSYGRNVLGVSYQQSINLLLTVVCVGFIFRLVPNYFADRIGSLNTLIPFTSLCSIMMFGWIGVESVPGLFAFAALYGSGSAGVQSLFPAVFGSLMRVPDMKKAGVRMGMTFSIISFAALTGPPLAGALIQRSNGGYLSAQIWAGTSFFIGSVLLVTTRFAKVGWDWEARI</sequence>
<keyword evidence="5" id="KW-1185">Reference proteome</keyword>
<dbReference type="EMBL" id="FJUY01000001">
    <property type="protein sequence ID" value="CZT14492.1"/>
    <property type="molecule type" value="Genomic_DNA"/>
</dbReference>
<feature type="transmembrane region" description="Helical" evidence="3">
    <location>
        <begin position="250"/>
        <end position="269"/>
    </location>
</feature>
<feature type="transmembrane region" description="Helical" evidence="3">
    <location>
        <begin position="45"/>
        <end position="67"/>
    </location>
</feature>
<accession>A0A2D3ULC6</accession>
<keyword evidence="3" id="KW-0812">Transmembrane</keyword>
<evidence type="ECO:0000256" key="3">
    <source>
        <dbReference type="SAM" id="Phobius"/>
    </source>
</evidence>
<dbReference type="PANTHER" id="PTHR11360">
    <property type="entry name" value="MONOCARBOXYLATE TRANSPORTER"/>
    <property type="match status" value="1"/>
</dbReference>
<feature type="transmembrane region" description="Helical" evidence="3">
    <location>
        <begin position="88"/>
        <end position="109"/>
    </location>
</feature>
<comment type="similarity">
    <text evidence="2">Belongs to the major facilitator superfamily. Monocarboxylate porter (TC 2.A.1.13) family.</text>
</comment>
<protein>
    <submittedName>
        <fullName evidence="4">Related to monocarboxylate transporter</fullName>
    </submittedName>
</protein>
<dbReference type="InterPro" id="IPR050327">
    <property type="entry name" value="Proton-linked_MCT"/>
</dbReference>
<feature type="transmembrane region" description="Helical" evidence="3">
    <location>
        <begin position="12"/>
        <end position="33"/>
    </location>
</feature>
<feature type="transmembrane region" description="Helical" evidence="3">
    <location>
        <begin position="152"/>
        <end position="172"/>
    </location>
</feature>
<dbReference type="GeneID" id="35595857"/>
<dbReference type="SUPFAM" id="SSF103473">
    <property type="entry name" value="MFS general substrate transporter"/>
    <property type="match status" value="1"/>
</dbReference>
<dbReference type="RefSeq" id="XP_023621389.1">
    <property type="nucleotide sequence ID" value="XM_023765621.1"/>
</dbReference>
<feature type="transmembrane region" description="Helical" evidence="3">
    <location>
        <begin position="216"/>
        <end position="238"/>
    </location>
</feature>
<keyword evidence="3" id="KW-1133">Transmembrane helix</keyword>
<gene>
    <name evidence="4" type="ORF">RCC_00471</name>
</gene>
<dbReference type="GO" id="GO:0022857">
    <property type="term" value="F:transmembrane transporter activity"/>
    <property type="evidence" value="ECO:0007669"/>
    <property type="project" value="InterPro"/>
</dbReference>
<feature type="transmembrane region" description="Helical" evidence="3">
    <location>
        <begin position="178"/>
        <end position="204"/>
    </location>
</feature>
<dbReference type="Proteomes" id="UP000225277">
    <property type="component" value="Unassembled WGS sequence"/>
</dbReference>
<dbReference type="PANTHER" id="PTHR11360:SF130">
    <property type="entry name" value="MAJOR FACILITATOR SUPERFAMILY (MFS) PROFILE DOMAIN-CONTAINING PROTEIN-RELATED"/>
    <property type="match status" value="1"/>
</dbReference>
<keyword evidence="3" id="KW-0472">Membrane</keyword>